<organism evidence="2 3">
    <name type="scientific">Smittium simulii</name>
    <dbReference type="NCBI Taxonomy" id="133385"/>
    <lineage>
        <taxon>Eukaryota</taxon>
        <taxon>Fungi</taxon>
        <taxon>Fungi incertae sedis</taxon>
        <taxon>Zoopagomycota</taxon>
        <taxon>Kickxellomycotina</taxon>
        <taxon>Harpellomycetes</taxon>
        <taxon>Harpellales</taxon>
        <taxon>Legeriomycetaceae</taxon>
        <taxon>Smittium</taxon>
    </lineage>
</organism>
<dbReference type="EMBL" id="MBFR01000012">
    <property type="protein sequence ID" value="PVU97438.1"/>
    <property type="molecule type" value="Genomic_DNA"/>
</dbReference>
<evidence type="ECO:0000313" key="2">
    <source>
        <dbReference type="EMBL" id="PVU97438.1"/>
    </source>
</evidence>
<comment type="caution">
    <text evidence="2">The sequence shown here is derived from an EMBL/GenBank/DDBJ whole genome shotgun (WGS) entry which is preliminary data.</text>
</comment>
<dbReference type="Proteomes" id="UP000245383">
    <property type="component" value="Unassembled WGS sequence"/>
</dbReference>
<dbReference type="OrthoDB" id="5685341at2759"/>
<feature type="region of interest" description="Disordered" evidence="1">
    <location>
        <begin position="21"/>
        <end position="42"/>
    </location>
</feature>
<dbReference type="AlphaFoldDB" id="A0A2T9YYM0"/>
<accession>A0A2T9YYM0</accession>
<protein>
    <submittedName>
        <fullName evidence="2">Uncharacterized protein</fullName>
    </submittedName>
</protein>
<name>A0A2T9YYM0_9FUNG</name>
<gene>
    <name evidence="2" type="ORF">BB561_000543</name>
</gene>
<feature type="compositionally biased region" description="Basic and acidic residues" evidence="1">
    <location>
        <begin position="33"/>
        <end position="42"/>
    </location>
</feature>
<sequence length="70" mass="7865">MPMCLKPLSIFQQATISGQTQAQKRQADALPTEPRRLLSDRELNPGLQCDRLGYSPLYYPRVCSLQGSNL</sequence>
<reference evidence="2 3" key="1">
    <citation type="journal article" date="2018" name="MBio">
        <title>Comparative Genomics Reveals the Core Gene Toolbox for the Fungus-Insect Symbiosis.</title>
        <authorList>
            <person name="Wang Y."/>
            <person name="Stata M."/>
            <person name="Wang W."/>
            <person name="Stajich J.E."/>
            <person name="White M.M."/>
            <person name="Moncalvo J.M."/>
        </authorList>
    </citation>
    <scope>NUCLEOTIDE SEQUENCE [LARGE SCALE GENOMIC DNA]</scope>
    <source>
        <strain evidence="2 3">SWE-8-4</strain>
    </source>
</reference>
<evidence type="ECO:0000256" key="1">
    <source>
        <dbReference type="SAM" id="MobiDB-lite"/>
    </source>
</evidence>
<proteinExistence type="predicted"/>
<keyword evidence="3" id="KW-1185">Reference proteome</keyword>
<evidence type="ECO:0000313" key="3">
    <source>
        <dbReference type="Proteomes" id="UP000245383"/>
    </source>
</evidence>